<keyword evidence="1" id="KW-0732">Signal</keyword>
<keyword evidence="3" id="KW-1185">Reference proteome</keyword>
<feature type="chain" id="PRO_5045712115" evidence="1">
    <location>
        <begin position="19"/>
        <end position="189"/>
    </location>
</feature>
<comment type="caution">
    <text evidence="2">The sequence shown here is derived from an EMBL/GenBank/DDBJ whole genome shotgun (WGS) entry which is preliminary data.</text>
</comment>
<gene>
    <name evidence="2" type="ORF">BASA50_010210</name>
</gene>
<name>A0ABQ8EZ39_9FUNG</name>
<accession>A0ABQ8EZ39</accession>
<sequence length="189" mass="21447">MKLSSFFVAAMVITSANAGLINRPEEGDINPQITEQSVTSSLEQSSSPVPDLMSDAVQRQMEDYPIIKNALNNDEDHNDMLISMHNIKEEILQLTNEIRRKCLGYLDNTDEEDDTTQTKFVESFNPDSIDYKDVIKLVDQVDTLFRGFILLESEYTKQYSYLPNDASILNSGDIQEIVESIKDELKSII</sequence>
<feature type="signal peptide" evidence="1">
    <location>
        <begin position="1"/>
        <end position="18"/>
    </location>
</feature>
<protein>
    <submittedName>
        <fullName evidence="2">Uncharacterized protein</fullName>
    </submittedName>
</protein>
<evidence type="ECO:0000313" key="3">
    <source>
        <dbReference type="Proteomes" id="UP001648503"/>
    </source>
</evidence>
<dbReference type="Proteomes" id="UP001648503">
    <property type="component" value="Unassembled WGS sequence"/>
</dbReference>
<evidence type="ECO:0000313" key="2">
    <source>
        <dbReference type="EMBL" id="KAH6589167.1"/>
    </source>
</evidence>
<dbReference type="EMBL" id="JAFCIX010000471">
    <property type="protein sequence ID" value="KAH6589167.1"/>
    <property type="molecule type" value="Genomic_DNA"/>
</dbReference>
<organism evidence="2 3">
    <name type="scientific">Batrachochytrium salamandrivorans</name>
    <dbReference type="NCBI Taxonomy" id="1357716"/>
    <lineage>
        <taxon>Eukaryota</taxon>
        <taxon>Fungi</taxon>
        <taxon>Fungi incertae sedis</taxon>
        <taxon>Chytridiomycota</taxon>
        <taxon>Chytridiomycota incertae sedis</taxon>
        <taxon>Chytridiomycetes</taxon>
        <taxon>Rhizophydiales</taxon>
        <taxon>Rhizophydiales incertae sedis</taxon>
        <taxon>Batrachochytrium</taxon>
    </lineage>
</organism>
<proteinExistence type="predicted"/>
<evidence type="ECO:0000256" key="1">
    <source>
        <dbReference type="SAM" id="SignalP"/>
    </source>
</evidence>
<reference evidence="2 3" key="1">
    <citation type="submission" date="2021-02" db="EMBL/GenBank/DDBJ databases">
        <title>Variation within the Batrachochytrium salamandrivorans European outbreak.</title>
        <authorList>
            <person name="Kelly M."/>
            <person name="Pasmans F."/>
            <person name="Shea T.P."/>
            <person name="Munoz J.F."/>
            <person name="Carranza S."/>
            <person name="Cuomo C.A."/>
            <person name="Martel A."/>
        </authorList>
    </citation>
    <scope>NUCLEOTIDE SEQUENCE [LARGE SCALE GENOMIC DNA]</scope>
    <source>
        <strain evidence="2 3">AMFP18/2</strain>
    </source>
</reference>